<sequence>MTTPTPITIRLPSKYTSSSSTTPPTTTTTPFTPPPLTFLHRTWTVTHSTLRMWRSARNVRITYGPLPPLTSSSSSASAPRDRVSDLVEYESLSGNGKLKRIAGVDTATFAGGDTSVWDWRGSGLLFFVGSHWEVLGWGERELDDAVVERWVVTWFAPTVFTAEGLDIYSDRREGASEGLVEEVLKALGRVTEGKGRLGEMVVKDMREVAVQLPWKET</sequence>
<organism evidence="2 3">
    <name type="scientific">Chaetomidium leptoderma</name>
    <dbReference type="NCBI Taxonomy" id="669021"/>
    <lineage>
        <taxon>Eukaryota</taxon>
        <taxon>Fungi</taxon>
        <taxon>Dikarya</taxon>
        <taxon>Ascomycota</taxon>
        <taxon>Pezizomycotina</taxon>
        <taxon>Sordariomycetes</taxon>
        <taxon>Sordariomycetidae</taxon>
        <taxon>Sordariales</taxon>
        <taxon>Chaetomiaceae</taxon>
        <taxon>Chaetomidium</taxon>
    </lineage>
</organism>
<comment type="caution">
    <text evidence="2">The sequence shown here is derived from an EMBL/GenBank/DDBJ whole genome shotgun (WGS) entry which is preliminary data.</text>
</comment>
<keyword evidence="3" id="KW-1185">Reference proteome</keyword>
<reference evidence="2" key="2">
    <citation type="submission" date="2023-05" db="EMBL/GenBank/DDBJ databases">
        <authorList>
            <consortium name="Lawrence Berkeley National Laboratory"/>
            <person name="Steindorff A."/>
            <person name="Hensen N."/>
            <person name="Bonometti L."/>
            <person name="Westerberg I."/>
            <person name="Brannstrom I.O."/>
            <person name="Guillou S."/>
            <person name="Cros-Aarteil S."/>
            <person name="Calhoun S."/>
            <person name="Haridas S."/>
            <person name="Kuo A."/>
            <person name="Mondo S."/>
            <person name="Pangilinan J."/>
            <person name="Riley R."/>
            <person name="Labutti K."/>
            <person name="Andreopoulos B."/>
            <person name="Lipzen A."/>
            <person name="Chen C."/>
            <person name="Yanf M."/>
            <person name="Daum C."/>
            <person name="Ng V."/>
            <person name="Clum A."/>
            <person name="Ohm R."/>
            <person name="Martin F."/>
            <person name="Silar P."/>
            <person name="Natvig D."/>
            <person name="Lalanne C."/>
            <person name="Gautier V."/>
            <person name="Ament-Velasquez S.L."/>
            <person name="Kruys A."/>
            <person name="Hutchinson M.I."/>
            <person name="Powell A.J."/>
            <person name="Barry K."/>
            <person name="Miller A.N."/>
            <person name="Grigoriev I.V."/>
            <person name="Debuchy R."/>
            <person name="Gladieux P."/>
            <person name="Thoren M.H."/>
            <person name="Johannesson H."/>
        </authorList>
    </citation>
    <scope>NUCLEOTIDE SEQUENCE</scope>
    <source>
        <strain evidence="2">CBS 538.74</strain>
    </source>
</reference>
<gene>
    <name evidence="2" type="ORF">C8A00DRAFT_34382</name>
</gene>
<evidence type="ECO:0000256" key="1">
    <source>
        <dbReference type="SAM" id="MobiDB-lite"/>
    </source>
</evidence>
<dbReference type="EMBL" id="MU856958">
    <property type="protein sequence ID" value="KAK4152871.1"/>
    <property type="molecule type" value="Genomic_DNA"/>
</dbReference>
<protein>
    <submittedName>
        <fullName evidence="2">Uncharacterized protein</fullName>
    </submittedName>
</protein>
<feature type="compositionally biased region" description="Low complexity" evidence="1">
    <location>
        <begin position="16"/>
        <end position="30"/>
    </location>
</feature>
<dbReference type="Proteomes" id="UP001302745">
    <property type="component" value="Unassembled WGS sequence"/>
</dbReference>
<accession>A0AAN6ZXW0</accession>
<dbReference type="AlphaFoldDB" id="A0AAN6ZXW0"/>
<proteinExistence type="predicted"/>
<name>A0AAN6ZXW0_9PEZI</name>
<feature type="region of interest" description="Disordered" evidence="1">
    <location>
        <begin position="1"/>
        <end position="33"/>
    </location>
</feature>
<evidence type="ECO:0000313" key="2">
    <source>
        <dbReference type="EMBL" id="KAK4152871.1"/>
    </source>
</evidence>
<evidence type="ECO:0000313" key="3">
    <source>
        <dbReference type="Proteomes" id="UP001302745"/>
    </source>
</evidence>
<reference evidence="2" key="1">
    <citation type="journal article" date="2023" name="Mol. Phylogenet. Evol.">
        <title>Genome-scale phylogeny and comparative genomics of the fungal order Sordariales.</title>
        <authorList>
            <person name="Hensen N."/>
            <person name="Bonometti L."/>
            <person name="Westerberg I."/>
            <person name="Brannstrom I.O."/>
            <person name="Guillou S."/>
            <person name="Cros-Aarteil S."/>
            <person name="Calhoun S."/>
            <person name="Haridas S."/>
            <person name="Kuo A."/>
            <person name="Mondo S."/>
            <person name="Pangilinan J."/>
            <person name="Riley R."/>
            <person name="LaButti K."/>
            <person name="Andreopoulos B."/>
            <person name="Lipzen A."/>
            <person name="Chen C."/>
            <person name="Yan M."/>
            <person name="Daum C."/>
            <person name="Ng V."/>
            <person name="Clum A."/>
            <person name="Steindorff A."/>
            <person name="Ohm R.A."/>
            <person name="Martin F."/>
            <person name="Silar P."/>
            <person name="Natvig D.O."/>
            <person name="Lalanne C."/>
            <person name="Gautier V."/>
            <person name="Ament-Velasquez S.L."/>
            <person name="Kruys A."/>
            <person name="Hutchinson M.I."/>
            <person name="Powell A.J."/>
            <person name="Barry K."/>
            <person name="Miller A.N."/>
            <person name="Grigoriev I.V."/>
            <person name="Debuchy R."/>
            <person name="Gladieux P."/>
            <person name="Hiltunen Thoren M."/>
            <person name="Johannesson H."/>
        </authorList>
    </citation>
    <scope>NUCLEOTIDE SEQUENCE</scope>
    <source>
        <strain evidence="2">CBS 538.74</strain>
    </source>
</reference>